<evidence type="ECO:0000256" key="14">
    <source>
        <dbReference type="ARBA" id="ARBA00042102"/>
    </source>
</evidence>
<dbReference type="EC" id="2.7.4.7" evidence="6"/>
<organism evidence="17">
    <name type="scientific">Dolosigranulum savutiense</name>
    <dbReference type="NCBI Taxonomy" id="3110288"/>
    <lineage>
        <taxon>Bacteria</taxon>
        <taxon>Bacillati</taxon>
        <taxon>Bacillota</taxon>
        <taxon>Bacilli</taxon>
        <taxon>Lactobacillales</taxon>
        <taxon>Carnobacteriaceae</taxon>
        <taxon>Dolosigranulum</taxon>
    </lineage>
</organism>
<feature type="domain" description="Pyridoxamine kinase/Phosphomethylpyrimidine kinase" evidence="16">
    <location>
        <begin position="22"/>
        <end position="267"/>
    </location>
</feature>
<comment type="pathway">
    <text evidence="13">Cofactor biosynthesis; thiamine diphosphate biosynthesis; 4-amino-2-methyl-5-diphosphomethylpyrimidine from 5-amino-1-(5-phospho-D-ribosyl)imidazole: step 2/3.</text>
</comment>
<dbReference type="GO" id="GO:0005524">
    <property type="term" value="F:ATP binding"/>
    <property type="evidence" value="ECO:0007669"/>
    <property type="project" value="UniProtKB-KW"/>
</dbReference>
<comment type="similarity">
    <text evidence="4">Belongs to the ThiD family.</text>
</comment>
<dbReference type="GO" id="GO:0008902">
    <property type="term" value="F:hydroxymethylpyrimidine kinase activity"/>
    <property type="evidence" value="ECO:0007669"/>
    <property type="project" value="UniProtKB-EC"/>
</dbReference>
<dbReference type="SUPFAM" id="SSF53613">
    <property type="entry name" value="Ribokinase-like"/>
    <property type="match status" value="1"/>
</dbReference>
<dbReference type="PANTHER" id="PTHR20858">
    <property type="entry name" value="PHOSPHOMETHYLPYRIMIDINE KINASE"/>
    <property type="match status" value="1"/>
</dbReference>
<evidence type="ECO:0000256" key="13">
    <source>
        <dbReference type="ARBA" id="ARBA00037917"/>
    </source>
</evidence>
<evidence type="ECO:0000256" key="5">
    <source>
        <dbReference type="ARBA" id="ARBA00012135"/>
    </source>
</evidence>
<name>A0AB74TTS7_9LACT</name>
<evidence type="ECO:0000256" key="3">
    <source>
        <dbReference type="ARBA" id="ARBA00004769"/>
    </source>
</evidence>
<dbReference type="InterPro" id="IPR004399">
    <property type="entry name" value="HMP/HMP-P_kinase_dom"/>
</dbReference>
<evidence type="ECO:0000256" key="7">
    <source>
        <dbReference type="ARBA" id="ARBA00019161"/>
    </source>
</evidence>
<dbReference type="InterPro" id="IPR013749">
    <property type="entry name" value="PM/HMP-P_kinase-1"/>
</dbReference>
<evidence type="ECO:0000256" key="15">
    <source>
        <dbReference type="ARBA" id="ARBA00043176"/>
    </source>
</evidence>
<keyword evidence="8 17" id="KW-0808">Transferase</keyword>
<dbReference type="RefSeq" id="WP_347300792.1">
    <property type="nucleotide sequence ID" value="NZ_CP142433.1"/>
</dbReference>
<keyword evidence="12" id="KW-0784">Thiamine biosynthesis</keyword>
<dbReference type="EMBL" id="CP142433">
    <property type="protein sequence ID" value="XBC46530.1"/>
    <property type="molecule type" value="Genomic_DNA"/>
</dbReference>
<evidence type="ECO:0000256" key="1">
    <source>
        <dbReference type="ARBA" id="ARBA00000151"/>
    </source>
</evidence>
<evidence type="ECO:0000259" key="16">
    <source>
        <dbReference type="Pfam" id="PF08543"/>
    </source>
</evidence>
<keyword evidence="10 17" id="KW-0418">Kinase</keyword>
<evidence type="ECO:0000256" key="4">
    <source>
        <dbReference type="ARBA" id="ARBA00009879"/>
    </source>
</evidence>
<dbReference type="Gene3D" id="3.40.1190.20">
    <property type="match status" value="1"/>
</dbReference>
<gene>
    <name evidence="17" type="primary">thiD</name>
    <name evidence="17" type="ORF">VUQ08_02620</name>
</gene>
<dbReference type="Pfam" id="PF08543">
    <property type="entry name" value="Phos_pyr_kin"/>
    <property type="match status" value="1"/>
</dbReference>
<evidence type="ECO:0000256" key="9">
    <source>
        <dbReference type="ARBA" id="ARBA00022741"/>
    </source>
</evidence>
<dbReference type="EC" id="2.7.1.49" evidence="5"/>
<reference evidence="17" key="1">
    <citation type="submission" date="2023-12" db="EMBL/GenBank/DDBJ databases">
        <title>Dolosigranulum savutii sp. nov. isolated from human upper respiratory samples collected in Botswana.</title>
        <authorList>
            <person name="Kelly M.S."/>
        </authorList>
    </citation>
    <scope>NUCLEOTIDE SEQUENCE</scope>
    <source>
        <strain evidence="17">MSK433</strain>
    </source>
</reference>
<dbReference type="InterPro" id="IPR029056">
    <property type="entry name" value="Ribokinase-like"/>
</dbReference>
<dbReference type="PANTHER" id="PTHR20858:SF17">
    <property type="entry name" value="HYDROXYMETHYLPYRIMIDINE_PHOSPHOMETHYLPYRIMIDINE KINASE THI20-RELATED"/>
    <property type="match status" value="1"/>
</dbReference>
<evidence type="ECO:0000256" key="6">
    <source>
        <dbReference type="ARBA" id="ARBA00012963"/>
    </source>
</evidence>
<evidence type="ECO:0000256" key="12">
    <source>
        <dbReference type="ARBA" id="ARBA00022977"/>
    </source>
</evidence>
<comment type="pathway">
    <text evidence="3">Cofactor biosynthesis; thiamine diphosphate biosynthesis; 4-amino-2-methyl-5-diphosphomethylpyrimidine from 5-amino-1-(5-phospho-D-ribosyl)imidazole: step 3/3.</text>
</comment>
<evidence type="ECO:0000256" key="8">
    <source>
        <dbReference type="ARBA" id="ARBA00022679"/>
    </source>
</evidence>
<comment type="catalytic activity">
    <reaction evidence="1">
        <text>4-amino-5-hydroxymethyl-2-methylpyrimidine + ATP = 4-amino-2-methyl-5-(phosphooxymethyl)pyrimidine + ADP + H(+)</text>
        <dbReference type="Rhea" id="RHEA:23096"/>
        <dbReference type="ChEBI" id="CHEBI:15378"/>
        <dbReference type="ChEBI" id="CHEBI:16892"/>
        <dbReference type="ChEBI" id="CHEBI:30616"/>
        <dbReference type="ChEBI" id="CHEBI:58354"/>
        <dbReference type="ChEBI" id="CHEBI:456216"/>
        <dbReference type="EC" id="2.7.1.49"/>
    </reaction>
</comment>
<evidence type="ECO:0000313" key="17">
    <source>
        <dbReference type="EMBL" id="XBC46530.1"/>
    </source>
</evidence>
<dbReference type="CDD" id="cd01169">
    <property type="entry name" value="HMPP_kinase"/>
    <property type="match status" value="1"/>
</dbReference>
<dbReference type="GO" id="GO:0005829">
    <property type="term" value="C:cytosol"/>
    <property type="evidence" value="ECO:0007669"/>
    <property type="project" value="TreeGrafter"/>
</dbReference>
<dbReference type="GO" id="GO:0009228">
    <property type="term" value="P:thiamine biosynthetic process"/>
    <property type="evidence" value="ECO:0007669"/>
    <property type="project" value="UniProtKB-KW"/>
</dbReference>
<dbReference type="FunFam" id="3.40.1190.20:FF:000003">
    <property type="entry name" value="Phosphomethylpyrimidine kinase ThiD"/>
    <property type="match status" value="1"/>
</dbReference>
<keyword evidence="9" id="KW-0547">Nucleotide-binding</keyword>
<evidence type="ECO:0000256" key="2">
    <source>
        <dbReference type="ARBA" id="ARBA00000565"/>
    </source>
</evidence>
<keyword evidence="11" id="KW-0067">ATP-binding</keyword>
<comment type="catalytic activity">
    <reaction evidence="2">
        <text>4-amino-2-methyl-5-(phosphooxymethyl)pyrimidine + ATP = 4-amino-2-methyl-5-(diphosphooxymethyl)pyrimidine + ADP</text>
        <dbReference type="Rhea" id="RHEA:19893"/>
        <dbReference type="ChEBI" id="CHEBI:30616"/>
        <dbReference type="ChEBI" id="CHEBI:57841"/>
        <dbReference type="ChEBI" id="CHEBI:58354"/>
        <dbReference type="ChEBI" id="CHEBI:456216"/>
        <dbReference type="EC" id="2.7.4.7"/>
    </reaction>
</comment>
<sequence>MIRKDDTMTNETIQALTIEGSDTGAGCGLQADLKTFHQRKVFGLNIVVALTAQNSLGTKGVMTVNDDFIAQQFEAIHEDFKVRAAKVGMLVDTRTVRAVAKQLKIAQFSQLVVDPVIFEKSGYRLLEESAEQVLTEEIVPMADVLTPNLAEAAAMVGRKLKTSDDMIEAAQELQALGANNIVIKGGHGGGEMSADYVLLENGEGFWLSAPRVETSNLNGTGDTFSACITAELAKGHHPKQAIITAKCFIQDALENPLSVGHGNGPTNQWATRSDQVEIHEHLTFVL</sequence>
<protein>
    <recommendedName>
        <fullName evidence="7">Hydroxymethylpyrimidine/phosphomethylpyrimidine kinase</fullName>
        <ecNumber evidence="5">2.7.1.49</ecNumber>
        <ecNumber evidence="6">2.7.4.7</ecNumber>
    </recommendedName>
    <alternativeName>
        <fullName evidence="14">Hydroxymethylpyrimidine kinase</fullName>
    </alternativeName>
    <alternativeName>
        <fullName evidence="15">Hydroxymethylpyrimidine phosphate kinase</fullName>
    </alternativeName>
</protein>
<accession>A0AB74TTS7</accession>
<dbReference type="NCBIfam" id="TIGR00097">
    <property type="entry name" value="HMP-P_kinase"/>
    <property type="match status" value="1"/>
</dbReference>
<evidence type="ECO:0000256" key="10">
    <source>
        <dbReference type="ARBA" id="ARBA00022777"/>
    </source>
</evidence>
<proteinExistence type="inferred from homology"/>
<dbReference type="GO" id="GO:0008972">
    <property type="term" value="F:phosphomethylpyrimidine kinase activity"/>
    <property type="evidence" value="ECO:0007669"/>
    <property type="project" value="UniProtKB-EC"/>
</dbReference>
<dbReference type="AlphaFoldDB" id="A0AB74TTS7"/>
<evidence type="ECO:0000256" key="11">
    <source>
        <dbReference type="ARBA" id="ARBA00022840"/>
    </source>
</evidence>